<reference evidence="1" key="1">
    <citation type="submission" date="2021-06" db="EMBL/GenBank/DDBJ databases">
        <authorList>
            <person name="Kallberg Y."/>
            <person name="Tangrot J."/>
            <person name="Rosling A."/>
        </authorList>
    </citation>
    <scope>NUCLEOTIDE SEQUENCE</scope>
    <source>
        <strain evidence="1">MA461A</strain>
    </source>
</reference>
<evidence type="ECO:0000313" key="1">
    <source>
        <dbReference type="EMBL" id="CAG8812847.1"/>
    </source>
</evidence>
<proteinExistence type="predicted"/>
<name>A0ACA9RY17_9GLOM</name>
<accession>A0ACA9RY17</accession>
<comment type="caution">
    <text evidence="1">The sequence shown here is derived from an EMBL/GenBank/DDBJ whole genome shotgun (WGS) entry which is preliminary data.</text>
</comment>
<protein>
    <submittedName>
        <fullName evidence="1">32536_t:CDS:1</fullName>
    </submittedName>
</protein>
<dbReference type="Proteomes" id="UP000789920">
    <property type="component" value="Unassembled WGS sequence"/>
</dbReference>
<sequence length="114" mass="13057">SLNMLEESLSRKQTSDCQSCVIAHIDSCVSETTTNGTRIDVMMTRNTHLFSYEIESMFPSWLLEIMNTIIYVVNISQQNSSSRVDIDPKISVVEQEDDSDVEQELYEIDDEVEL</sequence>
<dbReference type="EMBL" id="CAJVQC010074173">
    <property type="protein sequence ID" value="CAG8812847.1"/>
    <property type="molecule type" value="Genomic_DNA"/>
</dbReference>
<feature type="non-terminal residue" evidence="1">
    <location>
        <position position="114"/>
    </location>
</feature>
<evidence type="ECO:0000313" key="2">
    <source>
        <dbReference type="Proteomes" id="UP000789920"/>
    </source>
</evidence>
<organism evidence="1 2">
    <name type="scientific">Racocetra persica</name>
    <dbReference type="NCBI Taxonomy" id="160502"/>
    <lineage>
        <taxon>Eukaryota</taxon>
        <taxon>Fungi</taxon>
        <taxon>Fungi incertae sedis</taxon>
        <taxon>Mucoromycota</taxon>
        <taxon>Glomeromycotina</taxon>
        <taxon>Glomeromycetes</taxon>
        <taxon>Diversisporales</taxon>
        <taxon>Gigasporaceae</taxon>
        <taxon>Racocetra</taxon>
    </lineage>
</organism>
<keyword evidence="2" id="KW-1185">Reference proteome</keyword>
<gene>
    <name evidence="1" type="ORF">RPERSI_LOCUS23626</name>
</gene>
<feature type="non-terminal residue" evidence="1">
    <location>
        <position position="1"/>
    </location>
</feature>